<comment type="caution">
    <text evidence="8">The sequence shown here is derived from an EMBL/GenBank/DDBJ whole genome shotgun (WGS) entry which is preliminary data.</text>
</comment>
<evidence type="ECO:0000256" key="6">
    <source>
        <dbReference type="ARBA" id="ARBA00029467"/>
    </source>
</evidence>
<name>A0ABQ8H242_9ROSI</name>
<evidence type="ECO:0000256" key="4">
    <source>
        <dbReference type="ARBA" id="ARBA00022989"/>
    </source>
</evidence>
<organism evidence="8 9">
    <name type="scientific">Xanthoceras sorbifolium</name>
    <dbReference type="NCBI Taxonomy" id="99658"/>
    <lineage>
        <taxon>Eukaryota</taxon>
        <taxon>Viridiplantae</taxon>
        <taxon>Streptophyta</taxon>
        <taxon>Embryophyta</taxon>
        <taxon>Tracheophyta</taxon>
        <taxon>Spermatophyta</taxon>
        <taxon>Magnoliopsida</taxon>
        <taxon>eudicotyledons</taxon>
        <taxon>Gunneridae</taxon>
        <taxon>Pentapetalae</taxon>
        <taxon>rosids</taxon>
        <taxon>malvids</taxon>
        <taxon>Sapindales</taxon>
        <taxon>Sapindaceae</taxon>
        <taxon>Xanthoceroideae</taxon>
        <taxon>Xanthoceras</taxon>
    </lineage>
</organism>
<feature type="transmembrane region" description="Helical" evidence="7">
    <location>
        <begin position="134"/>
        <end position="154"/>
    </location>
</feature>
<keyword evidence="5 7" id="KW-0472">Membrane</keyword>
<gene>
    <name evidence="8" type="ORF">JRO89_XS15G0141300</name>
</gene>
<keyword evidence="2 7" id="KW-0812">Transmembrane</keyword>
<evidence type="ECO:0000313" key="9">
    <source>
        <dbReference type="Proteomes" id="UP000827721"/>
    </source>
</evidence>
<keyword evidence="4 7" id="KW-1133">Transmembrane helix</keyword>
<dbReference type="EMBL" id="JAFEMO010000015">
    <property type="protein sequence ID" value="KAH7544285.1"/>
    <property type="molecule type" value="Genomic_DNA"/>
</dbReference>
<evidence type="ECO:0000256" key="7">
    <source>
        <dbReference type="SAM" id="Phobius"/>
    </source>
</evidence>
<protein>
    <recommendedName>
        <fullName evidence="10">Transmembrane protein</fullName>
    </recommendedName>
</protein>
<evidence type="ECO:0000256" key="1">
    <source>
        <dbReference type="ARBA" id="ARBA00004127"/>
    </source>
</evidence>
<evidence type="ECO:0008006" key="10">
    <source>
        <dbReference type="Google" id="ProtNLM"/>
    </source>
</evidence>
<evidence type="ECO:0000256" key="5">
    <source>
        <dbReference type="ARBA" id="ARBA00023136"/>
    </source>
</evidence>
<proteinExistence type="inferred from homology"/>
<comment type="subcellular location">
    <subcellularLocation>
        <location evidence="1">Endomembrane system</location>
        <topology evidence="1">Multi-pass membrane protein</topology>
    </subcellularLocation>
</comment>
<keyword evidence="9" id="KW-1185">Reference proteome</keyword>
<evidence type="ECO:0000256" key="2">
    <source>
        <dbReference type="ARBA" id="ARBA00022692"/>
    </source>
</evidence>
<feature type="transmembrane region" description="Helical" evidence="7">
    <location>
        <begin position="57"/>
        <end position="82"/>
    </location>
</feature>
<dbReference type="Proteomes" id="UP000827721">
    <property type="component" value="Unassembled WGS sequence"/>
</dbReference>
<dbReference type="Pfam" id="PF06749">
    <property type="entry name" value="DUF1218"/>
    <property type="match status" value="1"/>
</dbReference>
<comment type="similarity">
    <text evidence="6">Belongs to the DESIGUAL family.</text>
</comment>
<evidence type="ECO:0000256" key="3">
    <source>
        <dbReference type="ARBA" id="ARBA00022729"/>
    </source>
</evidence>
<feature type="transmembrane region" description="Helical" evidence="7">
    <location>
        <begin position="94"/>
        <end position="114"/>
    </location>
</feature>
<reference evidence="8 9" key="1">
    <citation type="submission" date="2021-02" db="EMBL/GenBank/DDBJ databases">
        <title>Plant Genome Project.</title>
        <authorList>
            <person name="Zhang R.-G."/>
        </authorList>
    </citation>
    <scope>NUCLEOTIDE SEQUENCE [LARGE SCALE GENOMIC DNA]</scope>
    <source>
        <tissue evidence="8">Leaves</tissue>
    </source>
</reference>
<dbReference type="InterPro" id="IPR052222">
    <property type="entry name" value="DESIGUAL"/>
</dbReference>
<evidence type="ECO:0000313" key="8">
    <source>
        <dbReference type="EMBL" id="KAH7544285.1"/>
    </source>
</evidence>
<keyword evidence="3" id="KW-0732">Signal</keyword>
<dbReference type="PANTHER" id="PTHR31769">
    <property type="entry name" value="OS07G0462200 PROTEIN-RELATED"/>
    <property type="match status" value="1"/>
</dbReference>
<dbReference type="InterPro" id="IPR009606">
    <property type="entry name" value="DEAL/Modifying_wall_lignin1/2"/>
</dbReference>
<accession>A0ABQ8H242</accession>
<sequence length="177" mass="19173">MTKVGVLVCLVIVAMDAVAGILGIKAEVAKNKVTVHMRLTRNSGCKEPSPEAFKLGLAAAVLQALAHIVANLLGGCMCICCTEELERSAVNRQLWFACLILSWIVVAIGFPMLVIGMLENSKSRESCGILHNHFLLIGGLFCFLHSLFCIAFYVSATTVRFANETNNTLDQISSHHP</sequence>